<evidence type="ECO:0000313" key="2">
    <source>
        <dbReference type="EMBL" id="PPQ66912.1"/>
    </source>
</evidence>
<comment type="caution">
    <text evidence="2">The sequence shown here is derived from an EMBL/GenBank/DDBJ whole genome shotgun (WGS) entry which is preliminary data.</text>
</comment>
<dbReference type="EMBL" id="NHTK01006031">
    <property type="protein sequence ID" value="PPQ66912.1"/>
    <property type="molecule type" value="Genomic_DNA"/>
</dbReference>
<evidence type="ECO:0000256" key="1">
    <source>
        <dbReference type="SAM" id="MobiDB-lite"/>
    </source>
</evidence>
<keyword evidence="3" id="KW-1185">Reference proteome</keyword>
<dbReference type="InParanoid" id="A0A409VKX4"/>
<gene>
    <name evidence="2" type="ORF">CVT24_008527</name>
</gene>
<dbReference type="Proteomes" id="UP000284842">
    <property type="component" value="Unassembled WGS sequence"/>
</dbReference>
<reference evidence="2 3" key="1">
    <citation type="journal article" date="2018" name="Evol. Lett.">
        <title>Horizontal gene cluster transfer increased hallucinogenic mushroom diversity.</title>
        <authorList>
            <person name="Reynolds H.T."/>
            <person name="Vijayakumar V."/>
            <person name="Gluck-Thaler E."/>
            <person name="Korotkin H.B."/>
            <person name="Matheny P.B."/>
            <person name="Slot J.C."/>
        </authorList>
    </citation>
    <scope>NUCLEOTIDE SEQUENCE [LARGE SCALE GENOMIC DNA]</scope>
    <source>
        <strain evidence="2 3">2629</strain>
    </source>
</reference>
<sequence>MMITARIKSITTAATERAKAADTNNQRCLIENCSSKRAIQVTHAFNRENAVLERKMAAIEWNTNMQKFTMNLDTRRNVFMVGASIGLLYEQKRWGLVPEEDVVDRYFNEDGNVRPRQDFPELTEETFTYSFVPLQRMEEVYITRQTDLPTGGRKIDIYHFPHDGFPKVTSHVDPKFAILQIGSILTMLEEDKRLALIKKHPIMEKICTLHRHWCKTMAVNAHSDPTYVVPVPEDERFDDWFSETSSAGNSTSTPKRRIWARAVPENADEAVEEIAPANVQVEAPVAVEVPNVEPEMDAPNETEEKSAHKPEVPPPTVLAGPEETSAKTVAAAPSVPLPTAAEGSTDAVKRAQPGRSAKNKRAAEGEPENAPAKTKARGRGKAAAATKALEGENAPPAPAAATKKTKRSRRR</sequence>
<name>A0A409VKX4_9AGAR</name>
<accession>A0A409VKX4</accession>
<organism evidence="2 3">
    <name type="scientific">Panaeolus cyanescens</name>
    <dbReference type="NCBI Taxonomy" id="181874"/>
    <lineage>
        <taxon>Eukaryota</taxon>
        <taxon>Fungi</taxon>
        <taxon>Dikarya</taxon>
        <taxon>Basidiomycota</taxon>
        <taxon>Agaricomycotina</taxon>
        <taxon>Agaricomycetes</taxon>
        <taxon>Agaricomycetidae</taxon>
        <taxon>Agaricales</taxon>
        <taxon>Agaricineae</taxon>
        <taxon>Galeropsidaceae</taxon>
        <taxon>Panaeolus</taxon>
    </lineage>
</organism>
<dbReference type="OrthoDB" id="3069117at2759"/>
<evidence type="ECO:0000313" key="3">
    <source>
        <dbReference type="Proteomes" id="UP000284842"/>
    </source>
</evidence>
<protein>
    <submittedName>
        <fullName evidence="2">Uncharacterized protein</fullName>
    </submittedName>
</protein>
<proteinExistence type="predicted"/>
<dbReference type="AlphaFoldDB" id="A0A409VKX4"/>
<feature type="compositionally biased region" description="Basic and acidic residues" evidence="1">
    <location>
        <begin position="302"/>
        <end position="311"/>
    </location>
</feature>
<feature type="region of interest" description="Disordered" evidence="1">
    <location>
        <begin position="289"/>
        <end position="411"/>
    </location>
</feature>